<feature type="transmembrane region" description="Helical" evidence="1">
    <location>
        <begin position="52"/>
        <end position="73"/>
    </location>
</feature>
<feature type="transmembrane region" description="Helical" evidence="1">
    <location>
        <begin position="6"/>
        <end position="23"/>
    </location>
</feature>
<keyword evidence="1" id="KW-0472">Membrane</keyword>
<comment type="caution">
    <text evidence="3">The sequence shown here is derived from an EMBL/GenBank/DDBJ whole genome shotgun (WGS) entry which is preliminary data.</text>
</comment>
<organism evidence="3 4">
    <name type="scientific">Microbispora siamensis</name>
    <dbReference type="NCBI Taxonomy" id="564413"/>
    <lineage>
        <taxon>Bacteria</taxon>
        <taxon>Bacillati</taxon>
        <taxon>Actinomycetota</taxon>
        <taxon>Actinomycetes</taxon>
        <taxon>Streptosporangiales</taxon>
        <taxon>Streptosporangiaceae</taxon>
        <taxon>Microbispora</taxon>
    </lineage>
</organism>
<keyword evidence="1" id="KW-0520">NAD</keyword>
<gene>
    <name evidence="3" type="ORF">Msi02_49240</name>
</gene>
<evidence type="ECO:0000313" key="4">
    <source>
        <dbReference type="Proteomes" id="UP000660454"/>
    </source>
</evidence>
<comment type="function">
    <text evidence="1">NDH-1 shuttles electrons from NADH, via FMN and iron-sulfur (Fe-S) centers, to quinones in the respiratory chain. Couples the redox reaction to proton translocation (for every two electrons transferred, four hydrogen ions are translocated across the cytoplasmic membrane), and thus conserves the redox energy in a proton gradient.</text>
</comment>
<dbReference type="InterPro" id="IPR042106">
    <property type="entry name" value="Nuo/plastoQ_OxRdtase_6_NuoJ"/>
</dbReference>
<evidence type="ECO:0000313" key="3">
    <source>
        <dbReference type="EMBL" id="GIH64107.1"/>
    </source>
</evidence>
<sequence>MGESITFWVLAVVSVIAALGLVFSRRAVYSALMLGVVMLSLAVLYAVQDAPFLAAVQIIVYTGAVMMLFLFVLMLVGVDSSDSLVETIKGQRFWAIVGGLGFAVLLAAGIGNAVVGPAKGLAAATQAGNVPSLAELIFTRHVFAFEVTSALLITAALGAMVLAHRERAEAKPTQKDLSRQRFVAFGRTGKNPAPLPGPGTYARHNAIDMPALLPDGSVSPLSVNRYIARYEESQGILPPEVARVLEQEEAAQQRAAGHTNGHSTPTVAEEARDGGPDTEPMDEEGVVAGRVVRPRGESVRESLSEEDGK</sequence>
<dbReference type="NCBIfam" id="NF005165">
    <property type="entry name" value="PRK06638.1-5"/>
    <property type="match status" value="1"/>
</dbReference>
<feature type="region of interest" description="Disordered" evidence="2">
    <location>
        <begin position="249"/>
        <end position="309"/>
    </location>
</feature>
<keyword evidence="1" id="KW-0812">Transmembrane</keyword>
<comment type="catalytic activity">
    <reaction evidence="1">
        <text>a quinone + NADH + 5 H(+)(in) = a quinol + NAD(+) + 4 H(+)(out)</text>
        <dbReference type="Rhea" id="RHEA:57888"/>
        <dbReference type="ChEBI" id="CHEBI:15378"/>
        <dbReference type="ChEBI" id="CHEBI:24646"/>
        <dbReference type="ChEBI" id="CHEBI:57540"/>
        <dbReference type="ChEBI" id="CHEBI:57945"/>
        <dbReference type="ChEBI" id="CHEBI:132124"/>
    </reaction>
</comment>
<keyword evidence="1" id="KW-1133">Transmembrane helix</keyword>
<reference evidence="3 4" key="1">
    <citation type="submission" date="2021-01" db="EMBL/GenBank/DDBJ databases">
        <title>Whole genome shotgun sequence of Microbispora siamensis NBRC 104113.</title>
        <authorList>
            <person name="Komaki H."/>
            <person name="Tamura T."/>
        </authorList>
    </citation>
    <scope>NUCLEOTIDE SEQUENCE [LARGE SCALE GENOMIC DNA]</scope>
    <source>
        <strain evidence="3 4">NBRC 104113</strain>
    </source>
</reference>
<proteinExistence type="inferred from homology"/>
<comment type="similarity">
    <text evidence="1">Belongs to the complex I subunit 6 family.</text>
</comment>
<evidence type="ECO:0000256" key="2">
    <source>
        <dbReference type="SAM" id="MobiDB-lite"/>
    </source>
</evidence>
<dbReference type="EMBL" id="BOOF01000029">
    <property type="protein sequence ID" value="GIH64107.1"/>
    <property type="molecule type" value="Genomic_DNA"/>
</dbReference>
<keyword evidence="1" id="KW-1003">Cell membrane</keyword>
<accession>A0ABQ4GRQ0</accession>
<feature type="transmembrane region" description="Helical" evidence="1">
    <location>
        <begin position="142"/>
        <end position="163"/>
    </location>
</feature>
<feature type="transmembrane region" description="Helical" evidence="1">
    <location>
        <begin position="28"/>
        <end position="46"/>
    </location>
</feature>
<dbReference type="EC" id="7.1.1.-" evidence="1"/>
<dbReference type="Proteomes" id="UP000660454">
    <property type="component" value="Unassembled WGS sequence"/>
</dbReference>
<keyword evidence="1" id="KW-0874">Quinone</keyword>
<feature type="compositionally biased region" description="Basic and acidic residues" evidence="2">
    <location>
        <begin position="294"/>
        <end position="309"/>
    </location>
</feature>
<dbReference type="InterPro" id="IPR001457">
    <property type="entry name" value="NADH_UbQ/plastoQ_OxRdtase_su6"/>
</dbReference>
<dbReference type="Gene3D" id="1.20.120.1200">
    <property type="entry name" value="NADH-ubiquinone/plastoquinone oxidoreductase chain 6, subunit NuoJ"/>
    <property type="match status" value="1"/>
</dbReference>
<dbReference type="PANTHER" id="PTHR33269:SF19">
    <property type="entry name" value="NADH-QUINONE OXIDOREDUCTASE SUBUNIT J"/>
    <property type="match status" value="1"/>
</dbReference>
<feature type="transmembrane region" description="Helical" evidence="1">
    <location>
        <begin position="93"/>
        <end position="115"/>
    </location>
</feature>
<dbReference type="Pfam" id="PF00499">
    <property type="entry name" value="Oxidored_q3"/>
    <property type="match status" value="1"/>
</dbReference>
<dbReference type="PANTHER" id="PTHR33269">
    <property type="entry name" value="NADH-UBIQUINONE OXIDOREDUCTASE CHAIN 6"/>
    <property type="match status" value="1"/>
</dbReference>
<name>A0ABQ4GRQ0_9ACTN</name>
<dbReference type="RefSeq" id="WP_079315512.1">
    <property type="nucleotide sequence ID" value="NZ_BOOF01000029.1"/>
</dbReference>
<keyword evidence="4" id="KW-1185">Reference proteome</keyword>
<protein>
    <recommendedName>
        <fullName evidence="1">NADH-quinone oxidoreductase subunit J</fullName>
        <ecNumber evidence="1">7.1.1.-</ecNumber>
    </recommendedName>
</protein>
<comment type="subcellular location">
    <subcellularLocation>
        <location evidence="1">Cell membrane</location>
        <topology evidence="1">Multi-pass membrane protein</topology>
    </subcellularLocation>
</comment>
<evidence type="ECO:0000256" key="1">
    <source>
        <dbReference type="RuleBase" id="RU004429"/>
    </source>
</evidence>